<dbReference type="AlphaFoldDB" id="A0A7W8E432"/>
<dbReference type="PANTHER" id="PTHR42748:SF7">
    <property type="entry name" value="NMRA LIKE REDOX SENSOR 1-RELATED"/>
    <property type="match status" value="1"/>
</dbReference>
<dbReference type="Gene3D" id="3.40.50.720">
    <property type="entry name" value="NAD(P)-binding Rossmann-like Domain"/>
    <property type="match status" value="1"/>
</dbReference>
<organism evidence="4 5">
    <name type="scientific">Granulicella aggregans</name>
    <dbReference type="NCBI Taxonomy" id="474949"/>
    <lineage>
        <taxon>Bacteria</taxon>
        <taxon>Pseudomonadati</taxon>
        <taxon>Acidobacteriota</taxon>
        <taxon>Terriglobia</taxon>
        <taxon>Terriglobales</taxon>
        <taxon>Acidobacteriaceae</taxon>
        <taxon>Granulicella</taxon>
    </lineage>
</organism>
<evidence type="ECO:0000313" key="4">
    <source>
        <dbReference type="EMBL" id="MBB5058081.1"/>
    </source>
</evidence>
<reference evidence="4 5" key="1">
    <citation type="submission" date="2020-08" db="EMBL/GenBank/DDBJ databases">
        <title>Genomic Encyclopedia of Type Strains, Phase IV (KMG-V): Genome sequencing to study the core and pangenomes of soil and plant-associated prokaryotes.</title>
        <authorList>
            <person name="Whitman W."/>
        </authorList>
    </citation>
    <scope>NUCLEOTIDE SEQUENCE [LARGE SCALE GENOMIC DNA]</scope>
    <source>
        <strain evidence="4 5">M8UP14</strain>
    </source>
</reference>
<keyword evidence="2" id="KW-0521">NADP</keyword>
<feature type="domain" description="NmrA-like" evidence="3">
    <location>
        <begin position="18"/>
        <end position="248"/>
    </location>
</feature>
<dbReference type="EMBL" id="JACHIP010000003">
    <property type="protein sequence ID" value="MBB5058081.1"/>
    <property type="molecule type" value="Genomic_DNA"/>
</dbReference>
<dbReference type="SUPFAM" id="SSF51735">
    <property type="entry name" value="NAD(P)-binding Rossmann-fold domains"/>
    <property type="match status" value="1"/>
</dbReference>
<sequence length="303" mass="33178">MTTEKTIKEGASCAPDAKLILVTGATGDTGRPTVKLLLEKGHRVRAMVRKEDERADALRKLGAEVVVGNFLDLNEIRAAIKGVSTAYFVYPLAAGIVEASVIFAQAAKEQGVEMIANMSHKQSRPYARSPATRGHWLSEQVFNWSGVPTAHLRVTFFAEWLLYIAPLIRKGRYVVPFDAESRFAPMPASDIARVVVGILENPSLHKGKAYQLHGPVEFSHKELAAEVGRVLGKEIKFEQVSVSEFLDMFGLSEDTAKRNHFTSVLVDQQEGLLSGTDETGTAIIGQPLMTVEDFVMANHAAFV</sequence>
<name>A0A7W8E432_9BACT</name>
<dbReference type="InterPro" id="IPR036291">
    <property type="entry name" value="NAD(P)-bd_dom_sf"/>
</dbReference>
<evidence type="ECO:0000256" key="1">
    <source>
        <dbReference type="ARBA" id="ARBA00006328"/>
    </source>
</evidence>
<accession>A0A7W8E432</accession>
<evidence type="ECO:0000259" key="3">
    <source>
        <dbReference type="Pfam" id="PF05368"/>
    </source>
</evidence>
<keyword evidence="5" id="KW-1185">Reference proteome</keyword>
<dbReference type="Proteomes" id="UP000540989">
    <property type="component" value="Unassembled WGS sequence"/>
</dbReference>
<evidence type="ECO:0000313" key="5">
    <source>
        <dbReference type="Proteomes" id="UP000540989"/>
    </source>
</evidence>
<dbReference type="Gene3D" id="3.90.25.10">
    <property type="entry name" value="UDP-galactose 4-epimerase, domain 1"/>
    <property type="match status" value="1"/>
</dbReference>
<protein>
    <submittedName>
        <fullName evidence="4">Uncharacterized protein YbjT (DUF2867 family)</fullName>
    </submittedName>
</protein>
<gene>
    <name evidence="4" type="ORF">HDF16_002787</name>
</gene>
<comment type="caution">
    <text evidence="4">The sequence shown here is derived from an EMBL/GenBank/DDBJ whole genome shotgun (WGS) entry which is preliminary data.</text>
</comment>
<dbReference type="Pfam" id="PF05368">
    <property type="entry name" value="NmrA"/>
    <property type="match status" value="1"/>
</dbReference>
<dbReference type="PANTHER" id="PTHR42748">
    <property type="entry name" value="NITROGEN METABOLITE REPRESSION PROTEIN NMRA FAMILY MEMBER"/>
    <property type="match status" value="1"/>
</dbReference>
<evidence type="ECO:0000256" key="2">
    <source>
        <dbReference type="ARBA" id="ARBA00022857"/>
    </source>
</evidence>
<dbReference type="RefSeq" id="WP_184217333.1">
    <property type="nucleotide sequence ID" value="NZ_JACHIP010000003.1"/>
</dbReference>
<dbReference type="InterPro" id="IPR008030">
    <property type="entry name" value="NmrA-like"/>
</dbReference>
<comment type="similarity">
    <text evidence="1">Belongs to the NmrA-type oxidoreductase family.</text>
</comment>
<proteinExistence type="inferred from homology"/>
<dbReference type="InterPro" id="IPR051164">
    <property type="entry name" value="NmrA-like_oxidored"/>
</dbReference>